<evidence type="ECO:0000313" key="2">
    <source>
        <dbReference type="EMBL" id="KAF4677822.1"/>
    </source>
</evidence>
<proteinExistence type="predicted"/>
<feature type="compositionally biased region" description="Polar residues" evidence="1">
    <location>
        <begin position="196"/>
        <end position="213"/>
    </location>
</feature>
<protein>
    <submittedName>
        <fullName evidence="2">Uncharacterized protein</fullName>
    </submittedName>
</protein>
<evidence type="ECO:0000256" key="1">
    <source>
        <dbReference type="SAM" id="MobiDB-lite"/>
    </source>
</evidence>
<organism evidence="2 3">
    <name type="scientific">Perkinsus chesapeaki</name>
    <name type="common">Clam parasite</name>
    <name type="synonym">Perkinsus andrewsi</name>
    <dbReference type="NCBI Taxonomy" id="330153"/>
    <lineage>
        <taxon>Eukaryota</taxon>
        <taxon>Sar</taxon>
        <taxon>Alveolata</taxon>
        <taxon>Perkinsozoa</taxon>
        <taxon>Perkinsea</taxon>
        <taxon>Perkinsida</taxon>
        <taxon>Perkinsidae</taxon>
        <taxon>Perkinsus</taxon>
    </lineage>
</organism>
<comment type="caution">
    <text evidence="2">The sequence shown here is derived from an EMBL/GenBank/DDBJ whole genome shotgun (WGS) entry which is preliminary data.</text>
</comment>
<name>A0A7J6N1R2_PERCH</name>
<keyword evidence="3" id="KW-1185">Reference proteome</keyword>
<evidence type="ECO:0000313" key="3">
    <source>
        <dbReference type="Proteomes" id="UP000591131"/>
    </source>
</evidence>
<gene>
    <name evidence="2" type="ORF">FOL47_009733</name>
</gene>
<sequence>MLETQTGIQGPPRPVVSGYNLDQEQDDQSTMLEAVAASVVARRNAVRRRSLPREGCLLEEPPRPFTRTAYRPNAFDLMYGDYDMLPPSEDRTMYKLYPLLEGMIRDNDQDLLAMVLQYNKEKAEEEKAIAEALRKQTARSRQPILKRFGSSLLALVRCRSSSPKPVVAPVVPEPTPDKLGKLPTSTLPVQRRQPGSAPSTAPTSRRASSKSFQ</sequence>
<reference evidence="2 3" key="1">
    <citation type="submission" date="2020-04" db="EMBL/GenBank/DDBJ databases">
        <title>Perkinsus chesapeaki whole genome sequence.</title>
        <authorList>
            <person name="Bogema D.R."/>
        </authorList>
    </citation>
    <scope>NUCLEOTIDE SEQUENCE [LARGE SCALE GENOMIC DNA]</scope>
    <source>
        <strain evidence="2">ATCC PRA-425</strain>
    </source>
</reference>
<accession>A0A7J6N1R2</accession>
<dbReference type="EMBL" id="JAAPAO010000007">
    <property type="protein sequence ID" value="KAF4677822.1"/>
    <property type="molecule type" value="Genomic_DNA"/>
</dbReference>
<dbReference type="Proteomes" id="UP000591131">
    <property type="component" value="Unassembled WGS sequence"/>
</dbReference>
<feature type="region of interest" description="Disordered" evidence="1">
    <location>
        <begin position="160"/>
        <end position="213"/>
    </location>
</feature>
<dbReference type="AlphaFoldDB" id="A0A7J6N1R2"/>